<sequence length="100" mass="11467">MRLCKKLLSSFSARDLQLSDGDFYRNPQFSECFRIFLVAHHVKFDTGRERFSKTALIMIDGNSHCQCENSKLLANTVLFIMSSICDKQTKVINENSARIS</sequence>
<dbReference type="Proteomes" id="UP001608902">
    <property type="component" value="Unassembled WGS sequence"/>
</dbReference>
<evidence type="ECO:0000313" key="2">
    <source>
        <dbReference type="Proteomes" id="UP001608902"/>
    </source>
</evidence>
<organism evidence="1 2">
    <name type="scientific">Gnathostoma spinigerum</name>
    <dbReference type="NCBI Taxonomy" id="75299"/>
    <lineage>
        <taxon>Eukaryota</taxon>
        <taxon>Metazoa</taxon>
        <taxon>Ecdysozoa</taxon>
        <taxon>Nematoda</taxon>
        <taxon>Chromadorea</taxon>
        <taxon>Rhabditida</taxon>
        <taxon>Spirurina</taxon>
        <taxon>Gnathostomatomorpha</taxon>
        <taxon>Gnathostomatoidea</taxon>
        <taxon>Gnathostomatidae</taxon>
        <taxon>Gnathostoma</taxon>
    </lineage>
</organism>
<reference evidence="1 2" key="1">
    <citation type="submission" date="2024-08" db="EMBL/GenBank/DDBJ databases">
        <title>Gnathostoma spinigerum genome.</title>
        <authorList>
            <person name="Gonzalez-Bertolin B."/>
            <person name="Monzon S."/>
            <person name="Zaballos A."/>
            <person name="Jimenez P."/>
            <person name="Dekumyoy P."/>
            <person name="Varona S."/>
            <person name="Cuesta I."/>
            <person name="Sumanam S."/>
            <person name="Adisakwattana P."/>
            <person name="Gasser R.B."/>
            <person name="Hernandez-Gonzalez A."/>
            <person name="Young N.D."/>
            <person name="Perteguer M.J."/>
        </authorList>
    </citation>
    <scope>NUCLEOTIDE SEQUENCE [LARGE SCALE GENOMIC DNA]</scope>
    <source>
        <strain evidence="1">AL3</strain>
        <tissue evidence="1">Liver</tissue>
    </source>
</reference>
<accession>A0ABD6EIP3</accession>
<proteinExistence type="predicted"/>
<protein>
    <submittedName>
        <fullName evidence="1">Uncharacterized protein</fullName>
    </submittedName>
</protein>
<comment type="caution">
    <text evidence="1">The sequence shown here is derived from an EMBL/GenBank/DDBJ whole genome shotgun (WGS) entry which is preliminary data.</text>
</comment>
<name>A0ABD6EIP3_9BILA</name>
<evidence type="ECO:0000313" key="1">
    <source>
        <dbReference type="EMBL" id="MFH4976170.1"/>
    </source>
</evidence>
<dbReference type="AlphaFoldDB" id="A0ABD6EIP3"/>
<gene>
    <name evidence="1" type="ORF">AB6A40_002879</name>
</gene>
<dbReference type="EMBL" id="JBGFUD010001359">
    <property type="protein sequence ID" value="MFH4976170.1"/>
    <property type="molecule type" value="Genomic_DNA"/>
</dbReference>
<keyword evidence="2" id="KW-1185">Reference proteome</keyword>